<evidence type="ECO:0000256" key="5">
    <source>
        <dbReference type="HAMAP-Rule" id="MF_00445"/>
    </source>
</evidence>
<feature type="transmembrane region" description="Helical" evidence="5">
    <location>
        <begin position="70"/>
        <end position="88"/>
    </location>
</feature>
<evidence type="ECO:0000256" key="3">
    <source>
        <dbReference type="ARBA" id="ARBA00022989"/>
    </source>
</evidence>
<evidence type="ECO:0000313" key="8">
    <source>
        <dbReference type="EMBL" id="SCM70336.1"/>
    </source>
</evidence>
<feature type="transmembrane region" description="Helical" evidence="5">
    <location>
        <begin position="320"/>
        <end position="345"/>
    </location>
</feature>
<feature type="transmembrane region" description="Helical" evidence="5">
    <location>
        <begin position="125"/>
        <end position="144"/>
    </location>
</feature>
<feature type="transmembrane region" description="Helical" evidence="5">
    <location>
        <begin position="237"/>
        <end position="258"/>
    </location>
</feature>
<evidence type="ECO:0000256" key="2">
    <source>
        <dbReference type="ARBA" id="ARBA00022692"/>
    </source>
</evidence>
<dbReference type="InterPro" id="IPR010096">
    <property type="entry name" value="NADH-Q_OxRdtase_suN/2"/>
</dbReference>
<keyword evidence="2 5" id="KW-0812">Transmembrane</keyword>
<keyword evidence="5" id="KW-1003">Cell membrane</keyword>
<keyword evidence="5" id="KW-0813">Transport</keyword>
<organism evidence="8">
    <name type="scientific">uncultured Pleomorphomonas sp</name>
    <dbReference type="NCBI Taxonomy" id="442121"/>
    <lineage>
        <taxon>Bacteria</taxon>
        <taxon>Pseudomonadati</taxon>
        <taxon>Pseudomonadota</taxon>
        <taxon>Alphaproteobacteria</taxon>
        <taxon>Hyphomicrobiales</taxon>
        <taxon>Pleomorphomonadaceae</taxon>
        <taxon>Pleomorphomonas</taxon>
        <taxon>environmental samples</taxon>
    </lineage>
</organism>
<protein>
    <recommendedName>
        <fullName evidence="5">NADH-quinone oxidoreductase subunit N</fullName>
        <ecNumber evidence="5">7.1.1.-</ecNumber>
    </recommendedName>
    <alternativeName>
        <fullName evidence="5">NADH dehydrogenase I subunit N</fullName>
    </alternativeName>
    <alternativeName>
        <fullName evidence="5">NDH-1 subunit N</fullName>
    </alternativeName>
</protein>
<reference evidence="8" key="1">
    <citation type="submission" date="2016-08" db="EMBL/GenBank/DDBJ databases">
        <authorList>
            <person name="Seilhamer J.J."/>
        </authorList>
    </citation>
    <scope>NUCLEOTIDE SEQUENCE</scope>
    <source>
        <strain evidence="8">86</strain>
    </source>
</reference>
<dbReference type="AlphaFoldDB" id="A0A212KYK0"/>
<dbReference type="GO" id="GO:0050136">
    <property type="term" value="F:NADH dehydrogenase (quinone) (non-electrogenic) activity"/>
    <property type="evidence" value="ECO:0007669"/>
    <property type="project" value="UniProtKB-UniRule"/>
</dbReference>
<dbReference type="GO" id="GO:0048038">
    <property type="term" value="F:quinone binding"/>
    <property type="evidence" value="ECO:0007669"/>
    <property type="project" value="UniProtKB-KW"/>
</dbReference>
<keyword evidence="8" id="KW-0560">Oxidoreductase</keyword>
<keyword evidence="5" id="KW-0830">Ubiquinone</keyword>
<dbReference type="HAMAP" id="MF_00445">
    <property type="entry name" value="NDH1_NuoN_1"/>
    <property type="match status" value="1"/>
</dbReference>
<evidence type="ECO:0000256" key="4">
    <source>
        <dbReference type="ARBA" id="ARBA00023136"/>
    </source>
</evidence>
<dbReference type="Pfam" id="PF00361">
    <property type="entry name" value="Proton_antipo_M"/>
    <property type="match status" value="1"/>
</dbReference>
<dbReference type="GO" id="GO:0042773">
    <property type="term" value="P:ATP synthesis coupled electron transport"/>
    <property type="evidence" value="ECO:0007669"/>
    <property type="project" value="InterPro"/>
</dbReference>
<dbReference type="EC" id="7.1.1.-" evidence="5"/>
<dbReference type="GO" id="GO:0012505">
    <property type="term" value="C:endomembrane system"/>
    <property type="evidence" value="ECO:0007669"/>
    <property type="project" value="UniProtKB-SubCell"/>
</dbReference>
<dbReference type="RefSeq" id="WP_100082032.1">
    <property type="nucleotide sequence ID" value="NZ_LT608334.1"/>
</dbReference>
<feature type="transmembrane region" description="Helical" evidence="5">
    <location>
        <begin position="442"/>
        <end position="461"/>
    </location>
</feature>
<evidence type="ECO:0000256" key="1">
    <source>
        <dbReference type="ARBA" id="ARBA00004127"/>
    </source>
</evidence>
<sequence length="476" mass="49629">MTALPDFALAGPELLLAVGALLLLLLGAYGGERRAGLVSDLSALLLLVAAVAVIVGRDGTTFDGAFVVDGFGRFLKVLVLIGSALAVVMTRRFAVAEKFFHFELPVLIVLATIGMLLMVSAGDLIAVYLGLELQSLALYVVAAFHRDDGRSTEAGLKYFVLGALSSGMLLYGASLIYGFTGHVDFAGIAAAASAGGKASLGLTFGIVFVAAGIAFKVSAVPFHMWTPDVYEGAPTPVTAFFAAAPKIAAMALFVRVAMEALEPVKAEWQQIVAFMSLASMILGAFAAIGQRNIKRLMAYSSIGHMGFALVGLAAGSEAGVYGILIYLATYLAMTAGAFAVILSMRRDGVMTEDIDSLAGLSRTNPLVAYLLGIIMFSLAGIPPFAGFFGKYFVFAAAINAGLYWLAVIGILSSVVGAYYYLRIVKIMFLDEPKGAFEPMGGELKAVLGISGLFVAAFALVLGPLGDAALAAARTLF</sequence>
<dbReference type="EMBL" id="FMJD01000001">
    <property type="protein sequence ID" value="SCM70336.1"/>
    <property type="molecule type" value="Genomic_DNA"/>
</dbReference>
<comment type="catalytic activity">
    <reaction evidence="5">
        <text>a quinone + NADH + 5 H(+)(in) = a quinol + NAD(+) + 4 H(+)(out)</text>
        <dbReference type="Rhea" id="RHEA:57888"/>
        <dbReference type="ChEBI" id="CHEBI:15378"/>
        <dbReference type="ChEBI" id="CHEBI:24646"/>
        <dbReference type="ChEBI" id="CHEBI:57540"/>
        <dbReference type="ChEBI" id="CHEBI:57945"/>
        <dbReference type="ChEBI" id="CHEBI:132124"/>
    </reaction>
</comment>
<evidence type="ECO:0000259" key="7">
    <source>
        <dbReference type="Pfam" id="PF00361"/>
    </source>
</evidence>
<evidence type="ECO:0000256" key="6">
    <source>
        <dbReference type="RuleBase" id="RU000320"/>
    </source>
</evidence>
<feature type="transmembrane region" description="Helical" evidence="5">
    <location>
        <begin position="100"/>
        <end position="119"/>
    </location>
</feature>
<feature type="transmembrane region" description="Helical" evidence="5">
    <location>
        <begin position="37"/>
        <end position="55"/>
    </location>
</feature>
<dbReference type="GO" id="GO:0008137">
    <property type="term" value="F:NADH dehydrogenase (ubiquinone) activity"/>
    <property type="evidence" value="ECO:0007669"/>
    <property type="project" value="InterPro"/>
</dbReference>
<dbReference type="InterPro" id="IPR001750">
    <property type="entry name" value="ND/Mrp_TM"/>
</dbReference>
<feature type="domain" description="NADH:quinone oxidoreductase/Mrp antiporter transmembrane" evidence="7">
    <location>
        <begin position="121"/>
        <end position="415"/>
    </location>
</feature>
<feature type="transmembrane region" description="Helical" evidence="5">
    <location>
        <begin position="156"/>
        <end position="180"/>
    </location>
</feature>
<feature type="transmembrane region" description="Helical" evidence="5">
    <location>
        <begin position="296"/>
        <end position="314"/>
    </location>
</feature>
<feature type="transmembrane region" description="Helical" evidence="5">
    <location>
        <begin position="270"/>
        <end position="289"/>
    </location>
</feature>
<proteinExistence type="inferred from homology"/>
<dbReference type="GO" id="GO:0005886">
    <property type="term" value="C:plasma membrane"/>
    <property type="evidence" value="ECO:0007669"/>
    <property type="project" value="UniProtKB-SubCell"/>
</dbReference>
<keyword evidence="3 5" id="KW-1133">Transmembrane helix</keyword>
<dbReference type="NCBIfam" id="TIGR01770">
    <property type="entry name" value="NDH_I_N"/>
    <property type="match status" value="1"/>
</dbReference>
<comment type="subunit">
    <text evidence="5">NDH-1 is composed of 14 different subunits. Subunits NuoA, H, J, K, L, M, N constitute the membrane sector of the complex.</text>
</comment>
<keyword evidence="5" id="KW-1278">Translocase</keyword>
<feature type="transmembrane region" description="Helical" evidence="5">
    <location>
        <begin position="391"/>
        <end position="421"/>
    </location>
</feature>
<accession>A0A212KYK0</accession>
<feature type="transmembrane region" description="Helical" evidence="5">
    <location>
        <begin position="366"/>
        <end position="385"/>
    </location>
</feature>
<comment type="subcellular location">
    <subcellularLocation>
        <location evidence="5">Cell membrane</location>
        <topology evidence="5">Multi-pass membrane protein</topology>
    </subcellularLocation>
    <subcellularLocation>
        <location evidence="1">Endomembrane system</location>
        <topology evidence="1">Multi-pass membrane protein</topology>
    </subcellularLocation>
    <subcellularLocation>
        <location evidence="6">Membrane</location>
        <topology evidence="6">Multi-pass membrane protein</topology>
    </subcellularLocation>
</comment>
<comment type="function">
    <text evidence="5">NDH-1 shuttles electrons from NADH, via FMN and iron-sulfur (Fe-S) centers, to quinones in the respiratory chain. The immediate electron acceptor for the enzyme in this species is believed to be ubiquinone. Couples the redox reaction to proton translocation (for every two electrons transferred, four hydrogen ions are translocated across the cytoplasmic membrane), and thus conserves the redox energy in a proton gradient.</text>
</comment>
<comment type="similarity">
    <text evidence="5">Belongs to the complex I subunit 2 family.</text>
</comment>
<keyword evidence="5" id="KW-0874">Quinone</keyword>
<name>A0A212KYK0_9HYPH</name>
<dbReference type="PANTHER" id="PTHR22773">
    <property type="entry name" value="NADH DEHYDROGENASE"/>
    <property type="match status" value="1"/>
</dbReference>
<dbReference type="NCBIfam" id="NF004440">
    <property type="entry name" value="PRK05777.1-3"/>
    <property type="match status" value="1"/>
</dbReference>
<feature type="transmembrane region" description="Helical" evidence="5">
    <location>
        <begin position="200"/>
        <end position="225"/>
    </location>
</feature>
<feature type="transmembrane region" description="Helical" evidence="5">
    <location>
        <begin position="14"/>
        <end position="30"/>
    </location>
</feature>
<keyword evidence="5" id="KW-0520">NAD</keyword>
<gene>
    <name evidence="5 8" type="primary">nuoN</name>
    <name evidence="8" type="ORF">KL86PLE_10118</name>
</gene>
<keyword evidence="4 5" id="KW-0472">Membrane</keyword>